<protein>
    <submittedName>
        <fullName evidence="2">Uncharacterized protein</fullName>
    </submittedName>
</protein>
<keyword evidence="3" id="KW-1185">Reference proteome</keyword>
<feature type="region of interest" description="Disordered" evidence="1">
    <location>
        <begin position="158"/>
        <end position="183"/>
    </location>
</feature>
<accession>A0ABQ0L757</accession>
<feature type="compositionally biased region" description="Low complexity" evidence="1">
    <location>
        <begin position="160"/>
        <end position="178"/>
    </location>
</feature>
<evidence type="ECO:0000313" key="3">
    <source>
        <dbReference type="Proteomes" id="UP000815677"/>
    </source>
</evidence>
<gene>
    <name evidence="2" type="ORF">MCHLO_04459</name>
</gene>
<sequence>MKSCLKNSQSAPRARRVSFGEKMEVFEVENWDRTPFAANMELSYDDLCELEEVRLSPVDTPEWPSSVPLELVLSGPGTFSPAVPTPRRRARSFYAPRFAAQAPPIVIPPRFRAPASTFQPKRPYMIVNGLEVPMEDCREPESPDSDFDFLQHGHIPFGVPSSPSLSPTSPSSTYSLSPDPFAAAPLPRGPVPPRLDLAFDQHTYSITKVPTQAHIPRAALSSRFNPPPYANPSAGHAYVSVPA</sequence>
<evidence type="ECO:0000256" key="1">
    <source>
        <dbReference type="SAM" id="MobiDB-lite"/>
    </source>
</evidence>
<dbReference type="EMBL" id="DF843022">
    <property type="protein sequence ID" value="GAT46967.1"/>
    <property type="molecule type" value="Genomic_DNA"/>
</dbReference>
<evidence type="ECO:0000313" key="2">
    <source>
        <dbReference type="EMBL" id="GAT46967.1"/>
    </source>
</evidence>
<name>A0ABQ0L757_MYCCL</name>
<proteinExistence type="predicted"/>
<organism evidence="2 3">
    <name type="scientific">Mycena chlorophos</name>
    <name type="common">Agaric fungus</name>
    <name type="synonym">Agaricus chlorophos</name>
    <dbReference type="NCBI Taxonomy" id="658473"/>
    <lineage>
        <taxon>Eukaryota</taxon>
        <taxon>Fungi</taxon>
        <taxon>Dikarya</taxon>
        <taxon>Basidiomycota</taxon>
        <taxon>Agaricomycotina</taxon>
        <taxon>Agaricomycetes</taxon>
        <taxon>Agaricomycetidae</taxon>
        <taxon>Agaricales</taxon>
        <taxon>Marasmiineae</taxon>
        <taxon>Mycenaceae</taxon>
        <taxon>Mycena</taxon>
    </lineage>
</organism>
<dbReference type="Proteomes" id="UP000815677">
    <property type="component" value="Unassembled WGS sequence"/>
</dbReference>
<reference evidence="2" key="1">
    <citation type="submission" date="2014-09" db="EMBL/GenBank/DDBJ databases">
        <title>Genome sequence of the luminous mushroom Mycena chlorophos for searching fungal bioluminescence genes.</title>
        <authorList>
            <person name="Tanaka Y."/>
            <person name="Kasuga D."/>
            <person name="Oba Y."/>
            <person name="Hase S."/>
            <person name="Sato K."/>
            <person name="Oba Y."/>
            <person name="Sakakibara Y."/>
        </authorList>
    </citation>
    <scope>NUCLEOTIDE SEQUENCE</scope>
</reference>